<proteinExistence type="predicted"/>
<organism evidence="1 2">
    <name type="scientific">Trametes coccinea (strain BRFM310)</name>
    <name type="common">Pycnoporus coccineus</name>
    <dbReference type="NCBI Taxonomy" id="1353009"/>
    <lineage>
        <taxon>Eukaryota</taxon>
        <taxon>Fungi</taxon>
        <taxon>Dikarya</taxon>
        <taxon>Basidiomycota</taxon>
        <taxon>Agaricomycotina</taxon>
        <taxon>Agaricomycetes</taxon>
        <taxon>Polyporales</taxon>
        <taxon>Polyporaceae</taxon>
        <taxon>Trametes</taxon>
    </lineage>
</organism>
<protein>
    <submittedName>
        <fullName evidence="1">Uncharacterized protein</fullName>
    </submittedName>
</protein>
<accession>A0A1Y2I8C1</accession>
<keyword evidence="2" id="KW-1185">Reference proteome</keyword>
<dbReference type="OrthoDB" id="2765262at2759"/>
<reference evidence="1 2" key="1">
    <citation type="journal article" date="2015" name="Biotechnol. Biofuels">
        <title>Enhanced degradation of softwood versus hardwood by the white-rot fungus Pycnoporus coccineus.</title>
        <authorList>
            <person name="Couturier M."/>
            <person name="Navarro D."/>
            <person name="Chevret D."/>
            <person name="Henrissat B."/>
            <person name="Piumi F."/>
            <person name="Ruiz-Duenas F.J."/>
            <person name="Martinez A.T."/>
            <person name="Grigoriev I.V."/>
            <person name="Riley R."/>
            <person name="Lipzen A."/>
            <person name="Berrin J.G."/>
            <person name="Master E.R."/>
            <person name="Rosso M.N."/>
        </authorList>
    </citation>
    <scope>NUCLEOTIDE SEQUENCE [LARGE SCALE GENOMIC DNA]</scope>
    <source>
        <strain evidence="1 2">BRFM310</strain>
    </source>
</reference>
<name>A0A1Y2I8C1_TRAC3</name>
<evidence type="ECO:0000313" key="1">
    <source>
        <dbReference type="EMBL" id="OSC97375.1"/>
    </source>
</evidence>
<sequence length="196" mass="21569">MDSALNIQLSTTGAYYPEETLLALKETCLHPGRCVSDAPRGATWVFSRLHIATLSTDTGPVYFKIAGVVRETVLTGPFPHITILPLFEQDATTFYNQSDPKIDWELLPDGLRPNVVLKLKSGRDMPIHDTTATFRSVPNPFQTLPTLPPVILKRNDIIIAHTTAHLEATFVAPATYSYTVHHIALAYSATDNEAGL</sequence>
<dbReference type="EMBL" id="KZ084152">
    <property type="protein sequence ID" value="OSC97375.1"/>
    <property type="molecule type" value="Genomic_DNA"/>
</dbReference>
<evidence type="ECO:0000313" key="2">
    <source>
        <dbReference type="Proteomes" id="UP000193067"/>
    </source>
</evidence>
<dbReference type="AlphaFoldDB" id="A0A1Y2I8C1"/>
<gene>
    <name evidence="1" type="ORF">PYCCODRAFT_1419602</name>
</gene>
<dbReference type="Proteomes" id="UP000193067">
    <property type="component" value="Unassembled WGS sequence"/>
</dbReference>